<dbReference type="AlphaFoldDB" id="A0A2U3PZM8"/>
<sequence length="85" mass="9007">MTPGPKRSTFVNHIALAVNEGLPEDATRFEALRASMVEQGKQGKHGAMGGGVAAKQFCRTNAAPQATLPVTIYLMTSETKSFTPS</sequence>
<evidence type="ECO:0000313" key="1">
    <source>
        <dbReference type="EMBL" id="SPP94614.1"/>
    </source>
</evidence>
<accession>A0A2U3PZM8</accession>
<organism evidence="1 2">
    <name type="scientific">Bradyrhizobium vignae</name>
    <dbReference type="NCBI Taxonomy" id="1549949"/>
    <lineage>
        <taxon>Bacteria</taxon>
        <taxon>Pseudomonadati</taxon>
        <taxon>Pseudomonadota</taxon>
        <taxon>Alphaproteobacteria</taxon>
        <taxon>Hyphomicrobiales</taxon>
        <taxon>Nitrobacteraceae</taxon>
        <taxon>Bradyrhizobium</taxon>
    </lineage>
</organism>
<dbReference type="EMBL" id="LS398110">
    <property type="protein sequence ID" value="SPP94614.1"/>
    <property type="molecule type" value="Genomic_DNA"/>
</dbReference>
<dbReference type="Proteomes" id="UP000246085">
    <property type="component" value="Chromosome BRAD3257"/>
</dbReference>
<gene>
    <name evidence="1" type="ORF">BRAD3257_3591</name>
</gene>
<dbReference type="KEGG" id="bvz:BRAD3257_3591"/>
<name>A0A2U3PZM8_9BRAD</name>
<proteinExistence type="predicted"/>
<protein>
    <submittedName>
        <fullName evidence="1">Uncharacterized protein</fullName>
    </submittedName>
</protein>
<evidence type="ECO:0000313" key="2">
    <source>
        <dbReference type="Proteomes" id="UP000246085"/>
    </source>
</evidence>
<reference evidence="1 2" key="1">
    <citation type="submission" date="2018-03" db="EMBL/GenBank/DDBJ databases">
        <authorList>
            <person name="Gully D."/>
        </authorList>
    </citation>
    <scope>NUCLEOTIDE SEQUENCE [LARGE SCALE GENOMIC DNA]</scope>
    <source>
        <strain evidence="1">ORS3257</strain>
    </source>
</reference>